<reference evidence="1" key="1">
    <citation type="submission" date="2014-09" db="EMBL/GenBank/DDBJ databases">
        <authorList>
            <person name="Magalhaes I.L.F."/>
            <person name="Oliveira U."/>
            <person name="Santos F.R."/>
            <person name="Vidigal T.H.D.A."/>
            <person name="Brescovit A.D."/>
            <person name="Santos A.J."/>
        </authorList>
    </citation>
    <scope>NUCLEOTIDE SEQUENCE</scope>
    <source>
        <tissue evidence="1">Shoot tissue taken approximately 20 cm above the soil surface</tissue>
    </source>
</reference>
<evidence type="ECO:0000313" key="1">
    <source>
        <dbReference type="EMBL" id="JAE31546.1"/>
    </source>
</evidence>
<organism evidence="1">
    <name type="scientific">Arundo donax</name>
    <name type="common">Giant reed</name>
    <name type="synonym">Donax arundinaceus</name>
    <dbReference type="NCBI Taxonomy" id="35708"/>
    <lineage>
        <taxon>Eukaryota</taxon>
        <taxon>Viridiplantae</taxon>
        <taxon>Streptophyta</taxon>
        <taxon>Embryophyta</taxon>
        <taxon>Tracheophyta</taxon>
        <taxon>Spermatophyta</taxon>
        <taxon>Magnoliopsida</taxon>
        <taxon>Liliopsida</taxon>
        <taxon>Poales</taxon>
        <taxon>Poaceae</taxon>
        <taxon>PACMAD clade</taxon>
        <taxon>Arundinoideae</taxon>
        <taxon>Arundineae</taxon>
        <taxon>Arundo</taxon>
    </lineage>
</organism>
<protein>
    <submittedName>
        <fullName evidence="1">Uncharacterized protein</fullName>
    </submittedName>
</protein>
<reference evidence="1" key="2">
    <citation type="journal article" date="2015" name="Data Brief">
        <title>Shoot transcriptome of the giant reed, Arundo donax.</title>
        <authorList>
            <person name="Barrero R.A."/>
            <person name="Guerrero F.D."/>
            <person name="Moolhuijzen P."/>
            <person name="Goolsby J.A."/>
            <person name="Tidwell J."/>
            <person name="Bellgard S.E."/>
            <person name="Bellgard M.I."/>
        </authorList>
    </citation>
    <scope>NUCLEOTIDE SEQUENCE</scope>
    <source>
        <tissue evidence="1">Shoot tissue taken approximately 20 cm above the soil surface</tissue>
    </source>
</reference>
<dbReference type="EMBL" id="GBRH01166350">
    <property type="protein sequence ID" value="JAE31546.1"/>
    <property type="molecule type" value="Transcribed_RNA"/>
</dbReference>
<accession>A0A0A9H9N7</accession>
<dbReference type="AlphaFoldDB" id="A0A0A9H9N7"/>
<name>A0A0A9H9N7_ARUDO</name>
<proteinExistence type="predicted"/>
<sequence>MNNTTGRLMVKNELTKTSNYLWQKEAEALQNIFLQVIVRVK</sequence>